<dbReference type="PROSITE" id="PS50102">
    <property type="entry name" value="RRM"/>
    <property type="match status" value="1"/>
</dbReference>
<evidence type="ECO:0000259" key="4">
    <source>
        <dbReference type="PROSITE" id="PS50102"/>
    </source>
</evidence>
<feature type="compositionally biased region" description="Low complexity" evidence="3">
    <location>
        <begin position="601"/>
        <end position="649"/>
    </location>
</feature>
<dbReference type="InterPro" id="IPR012677">
    <property type="entry name" value="Nucleotide-bd_a/b_plait_sf"/>
</dbReference>
<feature type="region of interest" description="Disordered" evidence="3">
    <location>
        <begin position="546"/>
        <end position="707"/>
    </location>
</feature>
<dbReference type="GO" id="GO:0061574">
    <property type="term" value="C:ASAP complex"/>
    <property type="evidence" value="ECO:0007669"/>
    <property type="project" value="TreeGrafter"/>
</dbReference>
<feature type="compositionally biased region" description="Low complexity" evidence="3">
    <location>
        <begin position="365"/>
        <end position="378"/>
    </location>
</feature>
<keyword evidence="5" id="KW-1185">Reference proteome</keyword>
<reference evidence="6" key="1">
    <citation type="submission" date="2016-11" db="UniProtKB">
        <authorList>
            <consortium name="WormBaseParasite"/>
        </authorList>
    </citation>
    <scope>IDENTIFICATION</scope>
</reference>
<dbReference type="SMART" id="SM00360">
    <property type="entry name" value="RRM"/>
    <property type="match status" value="1"/>
</dbReference>
<dbReference type="AlphaFoldDB" id="A0A1I8JMY3"/>
<feature type="region of interest" description="Disordered" evidence="3">
    <location>
        <begin position="351"/>
        <end position="415"/>
    </location>
</feature>
<name>A0A1I8JMY3_9PLAT</name>
<dbReference type="InterPro" id="IPR000504">
    <property type="entry name" value="RRM_dom"/>
</dbReference>
<dbReference type="GO" id="GO:0003723">
    <property type="term" value="F:RNA binding"/>
    <property type="evidence" value="ECO:0007669"/>
    <property type="project" value="UniProtKB-UniRule"/>
</dbReference>
<dbReference type="Pfam" id="PF00076">
    <property type="entry name" value="RRM_1"/>
    <property type="match status" value="1"/>
</dbReference>
<evidence type="ECO:0000256" key="1">
    <source>
        <dbReference type="ARBA" id="ARBA00022884"/>
    </source>
</evidence>
<feature type="compositionally biased region" description="Low complexity" evidence="3">
    <location>
        <begin position="158"/>
        <end position="168"/>
    </location>
</feature>
<evidence type="ECO:0000313" key="5">
    <source>
        <dbReference type="Proteomes" id="UP000095280"/>
    </source>
</evidence>
<dbReference type="PANTHER" id="PTHR15481:SF0">
    <property type="entry name" value="LD23870P-RELATED"/>
    <property type="match status" value="1"/>
</dbReference>
<dbReference type="PANTHER" id="PTHR15481">
    <property type="entry name" value="RIBONUCLEIC ACID BINDING PROTEIN S1"/>
    <property type="match status" value="1"/>
</dbReference>
<accession>A0A1I8JMY3</accession>
<proteinExistence type="predicted"/>
<keyword evidence="1 2" id="KW-0694">RNA-binding</keyword>
<feature type="compositionally biased region" description="Pro residues" evidence="3">
    <location>
        <begin position="403"/>
        <end position="415"/>
    </location>
</feature>
<feature type="region of interest" description="Disordered" evidence="3">
    <location>
        <begin position="136"/>
        <end position="169"/>
    </location>
</feature>
<dbReference type="WBParaSite" id="maker-uti_cns_0049127-snap-gene-0.3-mRNA-1">
    <property type="protein sequence ID" value="maker-uti_cns_0049127-snap-gene-0.3-mRNA-1"/>
    <property type="gene ID" value="maker-uti_cns_0049127-snap-gene-0.3"/>
</dbReference>
<feature type="domain" description="RRM" evidence="4">
    <location>
        <begin position="702"/>
        <end position="773"/>
    </location>
</feature>
<sequence>SDSIAHLFPKPDQLFSNRQIGRARRQQRAGEGAGWLAANRSRQRLCGQPSGCPIDGFNPGVGVRLRRGLNSASGEAAATAATESSLCMARLRSLSTQYTRRQDRRPLRVRRPPESRICLKIQLTCFLTKKPFRNSMPGPLLPPPPPLPSPVAKPGLLSPAVSPAAPAEPDWPSLTPGWPGGAQVGLGKVQQYPLLIGRFALQTKSAKKFPQRCVQSVVAKVEQSGVLFANQSVEIVFTGQVLRYVNSSLSTGSGPVTIMSGLEASSMKARPLPSAFNSSSMSEGFGAIGCRLGGAAPCAGHCIKGATDNGSRLPATYTESQFPTKALSAIFQTIQLLGFRPLVAEPILEEESDYEAPEDSHSEPDAPSDSGPAAPSGDIGAAAPGPCDRRAASEPASGAGWHPVPPPLSARAHAPPPVAAVTPVAAAPQPLPTPVVETDGSWHLVVLSTALIAATAQQILSDLAGELSVFQLRDCLRRILGCVRGSSGGCCATLIGSGSCYSFIWFLNYYCFWRLRDLVTSGCGHCGCGGGNCWGSEGAQRESRLNCPRSFQNDPEAMPDTSAAIDQKKKTKKPQPPPAEQSKKKKRAASGDSSASDDSDSGSSSSGSSSDSSASSSSTSSSSSSSSSSSRSSSASSSSSAGGSSASPSSEKRRKRHGGTSAPAAAGKKEQQQQPSRKRRQSGGETAGDNGKTGDPAPPPPARVRVSQLSRNVSRAHVEEIFGTFGSVKSVDLPTENLHPECCKGFALIEFATAAEAAEAVKRLDGGQIDGQERRGRGGLLVQPAVAQVLLSGGRGVPALLADVQLLPALLVRVGEHPAVHLLAVRLQRAALGEGFAAVRAFVGPHACGWEGQRQGIRRTRKSARKYSKAPHGHPQVRISMPLIFCYKKHQKQQPQLFLETSPEAGRVAQPRAAAPPVEGVVEALAAVPAEEALQGRVALQVAVQQPLQGELLAAQPALEGVLSDLGACGRTIINHAKVLTVLQCNVILSESIRQRISNALAIVDKLRLHFNHRLSQWERLRHWRRRRHKGKLRPPADAAEAAKTGAEAAGVAQEMPKASEAARETLKAAVAAAEAGLAMQPQSQPLSSRLARCRSSTDSPRMRLMPNFSCEASVAAPACCLWRCGAGSCCGVAPSRQEPLRSTGESRSLPVAMAESPLRPPPRAASRTVEWPAERRISCEISWEISREISSGVLAREPENGEL</sequence>
<dbReference type="Proteomes" id="UP000095280">
    <property type="component" value="Unplaced"/>
</dbReference>
<evidence type="ECO:0000313" key="6">
    <source>
        <dbReference type="WBParaSite" id="maker-uti_cns_0049127-snap-gene-0.3-mRNA-1"/>
    </source>
</evidence>
<dbReference type="GO" id="GO:0005737">
    <property type="term" value="C:cytoplasm"/>
    <property type="evidence" value="ECO:0007669"/>
    <property type="project" value="TreeGrafter"/>
</dbReference>
<organism evidence="5 6">
    <name type="scientific">Macrostomum lignano</name>
    <dbReference type="NCBI Taxonomy" id="282301"/>
    <lineage>
        <taxon>Eukaryota</taxon>
        <taxon>Metazoa</taxon>
        <taxon>Spiralia</taxon>
        <taxon>Lophotrochozoa</taxon>
        <taxon>Platyhelminthes</taxon>
        <taxon>Rhabditophora</taxon>
        <taxon>Macrostomorpha</taxon>
        <taxon>Macrostomida</taxon>
        <taxon>Macrostomidae</taxon>
        <taxon>Macrostomum</taxon>
    </lineage>
</organism>
<dbReference type="SUPFAM" id="SSF54928">
    <property type="entry name" value="RNA-binding domain, RBD"/>
    <property type="match status" value="1"/>
</dbReference>
<dbReference type="GO" id="GO:0005654">
    <property type="term" value="C:nucleoplasm"/>
    <property type="evidence" value="ECO:0007669"/>
    <property type="project" value="TreeGrafter"/>
</dbReference>
<feature type="compositionally biased region" description="Pro residues" evidence="3">
    <location>
        <begin position="139"/>
        <end position="151"/>
    </location>
</feature>
<dbReference type="InterPro" id="IPR035979">
    <property type="entry name" value="RBD_domain_sf"/>
</dbReference>
<feature type="region of interest" description="Disordered" evidence="3">
    <location>
        <begin position="1138"/>
        <end position="1170"/>
    </location>
</feature>
<evidence type="ECO:0000256" key="2">
    <source>
        <dbReference type="PROSITE-ProRule" id="PRU00176"/>
    </source>
</evidence>
<protein>
    <submittedName>
        <fullName evidence="6">RRM domain-containing protein</fullName>
    </submittedName>
</protein>
<dbReference type="GO" id="GO:0000398">
    <property type="term" value="P:mRNA splicing, via spliceosome"/>
    <property type="evidence" value="ECO:0007669"/>
    <property type="project" value="TreeGrafter"/>
</dbReference>
<evidence type="ECO:0000256" key="3">
    <source>
        <dbReference type="SAM" id="MobiDB-lite"/>
    </source>
</evidence>
<dbReference type="Gene3D" id="3.30.70.330">
    <property type="match status" value="1"/>
</dbReference>